<organism evidence="3 4">
    <name type="scientific">Zosterops borbonicus</name>
    <dbReference type="NCBI Taxonomy" id="364589"/>
    <lineage>
        <taxon>Eukaryota</taxon>
        <taxon>Metazoa</taxon>
        <taxon>Chordata</taxon>
        <taxon>Craniata</taxon>
        <taxon>Vertebrata</taxon>
        <taxon>Euteleostomi</taxon>
        <taxon>Archelosauria</taxon>
        <taxon>Archosauria</taxon>
        <taxon>Dinosauria</taxon>
        <taxon>Saurischia</taxon>
        <taxon>Theropoda</taxon>
        <taxon>Coelurosauria</taxon>
        <taxon>Aves</taxon>
        <taxon>Neognathae</taxon>
        <taxon>Neoaves</taxon>
        <taxon>Telluraves</taxon>
        <taxon>Australaves</taxon>
        <taxon>Passeriformes</taxon>
        <taxon>Sylvioidea</taxon>
        <taxon>Zosteropidae</taxon>
        <taxon>Zosterops</taxon>
    </lineage>
</organism>
<evidence type="ECO:0000313" key="4">
    <source>
        <dbReference type="Proteomes" id="UP000796761"/>
    </source>
</evidence>
<keyword evidence="4" id="KW-1185">Reference proteome</keyword>
<evidence type="ECO:0000256" key="1">
    <source>
        <dbReference type="ARBA" id="ARBA00022707"/>
    </source>
</evidence>
<dbReference type="AlphaFoldDB" id="A0A8K1D7J5"/>
<dbReference type="SUPFAM" id="SSF56672">
    <property type="entry name" value="DNA/RNA polymerases"/>
    <property type="match status" value="1"/>
</dbReference>
<feature type="domain" description="Retroviral nucleocapsid Gag protein p24 C-terminal" evidence="2">
    <location>
        <begin position="45"/>
        <end position="111"/>
    </location>
</feature>
<comment type="caution">
    <text evidence="3">The sequence shown here is derived from an EMBL/GenBank/DDBJ whole genome shotgun (WGS) entry which is preliminary data.</text>
</comment>
<dbReference type="SUPFAM" id="SSF50630">
    <property type="entry name" value="Acid proteases"/>
    <property type="match status" value="1"/>
</dbReference>
<gene>
    <name evidence="3" type="ORF">HGM15179_020554</name>
</gene>
<dbReference type="PANTHER" id="PTHR40389">
    <property type="entry name" value="ENDOGENOUS RETROVIRUS GROUP K MEMBER 24 GAG POLYPROTEIN-RELATED"/>
    <property type="match status" value="1"/>
</dbReference>
<dbReference type="Gene3D" id="3.10.10.10">
    <property type="entry name" value="HIV Type 1 Reverse Transcriptase, subunit A, domain 1"/>
    <property type="match status" value="1"/>
</dbReference>
<keyword evidence="1" id="KW-0449">Lipoprotein</keyword>
<dbReference type="InterPro" id="IPR050195">
    <property type="entry name" value="Primate_lentivir_Gag_pol-like"/>
</dbReference>
<dbReference type="InterPro" id="IPR043502">
    <property type="entry name" value="DNA/RNA_pol_sf"/>
</dbReference>
<dbReference type="OrthoDB" id="9208446at2759"/>
<evidence type="ECO:0000313" key="3">
    <source>
        <dbReference type="EMBL" id="TRZ06552.1"/>
    </source>
</evidence>
<reference evidence="3" key="1">
    <citation type="submission" date="2019-04" db="EMBL/GenBank/DDBJ databases">
        <title>Genome assembly of Zosterops borbonicus 15179.</title>
        <authorList>
            <person name="Leroy T."/>
            <person name="Anselmetti Y."/>
            <person name="Tilak M.-K."/>
            <person name="Nabholz B."/>
        </authorList>
    </citation>
    <scope>NUCLEOTIDE SEQUENCE</scope>
    <source>
        <strain evidence="3">HGM_15179</strain>
        <tissue evidence="3">Muscle</tissue>
    </source>
</reference>
<dbReference type="InterPro" id="IPR008916">
    <property type="entry name" value="Retrov_capsid_C"/>
</dbReference>
<name>A0A8K1D7J5_9PASS</name>
<dbReference type="Gene3D" id="2.40.70.10">
    <property type="entry name" value="Acid Proteases"/>
    <property type="match status" value="1"/>
</dbReference>
<protein>
    <recommendedName>
        <fullName evidence="2">Retroviral nucleocapsid Gag protein p24 C-terminal domain-containing protein</fullName>
    </recommendedName>
</protein>
<dbReference type="InterPro" id="IPR021109">
    <property type="entry name" value="Peptidase_aspartic_dom_sf"/>
</dbReference>
<dbReference type="PANTHER" id="PTHR40389:SF2">
    <property type="entry name" value="ENDOGENOUS RETROVIRUS GROUP K MEMBER 24 GAG POLYPROTEIN-RELATED"/>
    <property type="match status" value="1"/>
</dbReference>
<dbReference type="EMBL" id="SWJQ01002400">
    <property type="protein sequence ID" value="TRZ06552.1"/>
    <property type="molecule type" value="Genomic_DNA"/>
</dbReference>
<dbReference type="SUPFAM" id="SSF47353">
    <property type="entry name" value="Retrovirus capsid dimerization domain-like"/>
    <property type="match status" value="1"/>
</dbReference>
<sequence length="309" mass="34113">MLTGHGAYTSSAVQLTYPVEMHQLAQSLALRALLLVPDKKISSPYSTIKQGANEPYGQFIDRLAAALKDATNLTSGVQEHLFCSLAFENASSCTRTILATLPQGSPVDEMLVRATRAEQSNQNAAFMATIHDAIKHQGHIIAAALTNGKSKNKSSHRNKSTNPLQALSNHIIRVGGMRIPSISTDPIRITFEDNQVIVAQPYVMLLPVELPGVLGRDVLSQLGLVLTTDQHFFLMATAEQPPILKITWLTDNPAWVEQWPMTETRLQIAEQLIQEQLNAGHIRPSVSPWNTPIFVIQKKPGKWRLLHDL</sequence>
<dbReference type="InterPro" id="IPR045345">
    <property type="entry name" value="Gag_p24_C"/>
</dbReference>
<keyword evidence="1" id="KW-0519">Myristate</keyword>
<accession>A0A8K1D7J5</accession>
<evidence type="ECO:0000259" key="2">
    <source>
        <dbReference type="Pfam" id="PF19317"/>
    </source>
</evidence>
<dbReference type="Proteomes" id="UP000796761">
    <property type="component" value="Unassembled WGS sequence"/>
</dbReference>
<dbReference type="Gene3D" id="1.10.1200.30">
    <property type="match status" value="1"/>
</dbReference>
<dbReference type="Pfam" id="PF19317">
    <property type="entry name" value="Gag_p24_C"/>
    <property type="match status" value="1"/>
</dbReference>
<proteinExistence type="predicted"/>